<dbReference type="GO" id="GO:0003677">
    <property type="term" value="F:DNA binding"/>
    <property type="evidence" value="ECO:0007669"/>
    <property type="project" value="InterPro"/>
</dbReference>
<dbReference type="NCBIfam" id="TIGR00616">
    <property type="entry name" value="rect"/>
    <property type="match status" value="1"/>
</dbReference>
<proteinExistence type="predicted"/>
<dbReference type="Pfam" id="PF03837">
    <property type="entry name" value="RecT"/>
    <property type="match status" value="1"/>
</dbReference>
<keyword evidence="2" id="KW-1185">Reference proteome</keyword>
<dbReference type="InterPro" id="IPR004590">
    <property type="entry name" value="ssDNA_annealing_RecT"/>
</dbReference>
<dbReference type="AlphaFoldDB" id="A0A120CXC0"/>
<dbReference type="PATRIC" id="fig|121290.4.peg.3473"/>
<organism evidence="1 2">
    <name type="scientific">Hyphomicrobium sulfonivorans</name>
    <dbReference type="NCBI Taxonomy" id="121290"/>
    <lineage>
        <taxon>Bacteria</taxon>
        <taxon>Pseudomonadati</taxon>
        <taxon>Pseudomonadota</taxon>
        <taxon>Alphaproteobacteria</taxon>
        <taxon>Hyphomicrobiales</taxon>
        <taxon>Hyphomicrobiaceae</taxon>
        <taxon>Hyphomicrobium</taxon>
    </lineage>
</organism>
<dbReference type="Proteomes" id="UP000059074">
    <property type="component" value="Unassembled WGS sequence"/>
</dbReference>
<evidence type="ECO:0000313" key="2">
    <source>
        <dbReference type="Proteomes" id="UP000059074"/>
    </source>
</evidence>
<accession>A0A120CXC0</accession>
<dbReference type="GO" id="GO:0006259">
    <property type="term" value="P:DNA metabolic process"/>
    <property type="evidence" value="ECO:0007669"/>
    <property type="project" value="InterPro"/>
</dbReference>
<dbReference type="EMBL" id="LMTR01000028">
    <property type="protein sequence ID" value="KWT70724.1"/>
    <property type="molecule type" value="Genomic_DNA"/>
</dbReference>
<protein>
    <submittedName>
        <fullName evidence="1">Recombinational DNA repair protein RecT (Prophage associated)</fullName>
    </submittedName>
</protein>
<dbReference type="STRING" id="121290.APY04_0785"/>
<reference evidence="1 2" key="1">
    <citation type="submission" date="2015-10" db="EMBL/GenBank/DDBJ databases">
        <title>Transcriptomic analysis of a linuron degrading triple-species bacterial consortium.</title>
        <authorList>
            <person name="Albers P."/>
        </authorList>
    </citation>
    <scope>NUCLEOTIDE SEQUENCE [LARGE SCALE GENOMIC DNA]</scope>
    <source>
        <strain evidence="1 2">WDL6</strain>
    </source>
</reference>
<dbReference type="RefSeq" id="WP_068459857.1">
    <property type="nucleotide sequence ID" value="NZ_LMTR01000028.1"/>
</dbReference>
<gene>
    <name evidence="1" type="ORF">APY04_0785</name>
</gene>
<comment type="caution">
    <text evidence="1">The sequence shown here is derived from an EMBL/GenBank/DDBJ whole genome shotgun (WGS) entry which is preliminary data.</text>
</comment>
<name>A0A120CXC0_HYPSL</name>
<evidence type="ECO:0000313" key="1">
    <source>
        <dbReference type="EMBL" id="KWT70724.1"/>
    </source>
</evidence>
<sequence length="309" mass="34626">MTQATAVAVRNPLDEFRNEIALREDELASILPPHISREKFVNTAIIAVKNNPDLLTCDRRSLHAAVTKAAEDGLQPDGREGVITYFKVDGKKQAQWNPMLFGIRKRARELCDMIIDAQVVHANDVFHWHQGDDPRIEHRPAPLGTDRGEAIGAYAVFKQGGVILHREVMSVKQIESVKSVSRAQNGAMWTKFWTEAWRKTVIRRGIKTVPSVPQFERLVTRDDEHTDFAQTGNIIHLNRDQIEVSPHVVTDEQADILRALITETGTNPDKFLEFAKAESVSDVQAKEFPRLKATLEAKKAKQAAEATGA</sequence>
<dbReference type="InterPro" id="IPR018330">
    <property type="entry name" value="RecT_fam"/>
</dbReference>